<dbReference type="SMART" id="SM00249">
    <property type="entry name" value="PHD"/>
    <property type="match status" value="1"/>
</dbReference>
<feature type="compositionally biased region" description="Low complexity" evidence="4">
    <location>
        <begin position="793"/>
        <end position="822"/>
    </location>
</feature>
<feature type="compositionally biased region" description="Basic and acidic residues" evidence="4">
    <location>
        <begin position="1270"/>
        <end position="1280"/>
    </location>
</feature>
<feature type="compositionally biased region" description="Basic residues" evidence="4">
    <location>
        <begin position="1733"/>
        <end position="1744"/>
    </location>
</feature>
<evidence type="ECO:0000256" key="2">
    <source>
        <dbReference type="ARBA" id="ARBA00022771"/>
    </source>
</evidence>
<proteinExistence type="predicted"/>
<keyword evidence="2" id="KW-0863">Zinc-finger</keyword>
<keyword evidence="7" id="KW-1185">Reference proteome</keyword>
<evidence type="ECO:0000256" key="4">
    <source>
        <dbReference type="SAM" id="MobiDB-lite"/>
    </source>
</evidence>
<gene>
    <name evidence="6" type="ORF">D9619_013500</name>
</gene>
<dbReference type="InterPro" id="IPR001965">
    <property type="entry name" value="Znf_PHD"/>
</dbReference>
<dbReference type="EMBL" id="JAACJJ010000019">
    <property type="protein sequence ID" value="KAF5323249.1"/>
    <property type="molecule type" value="Genomic_DNA"/>
</dbReference>
<dbReference type="Gene3D" id="3.30.40.10">
    <property type="entry name" value="Zinc/RING finger domain, C3HC4 (zinc finger)"/>
    <property type="match status" value="1"/>
</dbReference>
<feature type="compositionally biased region" description="Polar residues" evidence="4">
    <location>
        <begin position="1"/>
        <end position="15"/>
    </location>
</feature>
<evidence type="ECO:0000313" key="6">
    <source>
        <dbReference type="EMBL" id="KAF5323249.1"/>
    </source>
</evidence>
<feature type="region of interest" description="Disordered" evidence="4">
    <location>
        <begin position="1229"/>
        <end position="1301"/>
    </location>
</feature>
<name>A0A8H5F4C8_9AGAR</name>
<feature type="compositionally biased region" description="Basic and acidic residues" evidence="4">
    <location>
        <begin position="1698"/>
        <end position="1711"/>
    </location>
</feature>
<feature type="region of interest" description="Disordered" evidence="4">
    <location>
        <begin position="738"/>
        <end position="850"/>
    </location>
</feature>
<feature type="compositionally biased region" description="Polar residues" evidence="4">
    <location>
        <begin position="1281"/>
        <end position="1290"/>
    </location>
</feature>
<dbReference type="InterPro" id="IPR013083">
    <property type="entry name" value="Znf_RING/FYVE/PHD"/>
</dbReference>
<evidence type="ECO:0000259" key="5">
    <source>
        <dbReference type="SMART" id="SM00249"/>
    </source>
</evidence>
<feature type="region of interest" description="Disordered" evidence="4">
    <location>
        <begin position="1"/>
        <end position="43"/>
    </location>
</feature>
<evidence type="ECO:0000256" key="1">
    <source>
        <dbReference type="ARBA" id="ARBA00022723"/>
    </source>
</evidence>
<evidence type="ECO:0000256" key="3">
    <source>
        <dbReference type="ARBA" id="ARBA00022833"/>
    </source>
</evidence>
<organism evidence="6 7">
    <name type="scientific">Psilocybe cf. subviscida</name>
    <dbReference type="NCBI Taxonomy" id="2480587"/>
    <lineage>
        <taxon>Eukaryota</taxon>
        <taxon>Fungi</taxon>
        <taxon>Dikarya</taxon>
        <taxon>Basidiomycota</taxon>
        <taxon>Agaricomycotina</taxon>
        <taxon>Agaricomycetes</taxon>
        <taxon>Agaricomycetidae</taxon>
        <taxon>Agaricales</taxon>
        <taxon>Agaricineae</taxon>
        <taxon>Strophariaceae</taxon>
        <taxon>Psilocybe</taxon>
    </lineage>
</organism>
<dbReference type="GO" id="GO:0008270">
    <property type="term" value="F:zinc ion binding"/>
    <property type="evidence" value="ECO:0007669"/>
    <property type="project" value="UniProtKB-KW"/>
</dbReference>
<evidence type="ECO:0000313" key="7">
    <source>
        <dbReference type="Proteomes" id="UP000567179"/>
    </source>
</evidence>
<comment type="caution">
    <text evidence="6">The sequence shown here is derived from an EMBL/GenBank/DDBJ whole genome shotgun (WGS) entry which is preliminary data.</text>
</comment>
<protein>
    <recommendedName>
        <fullName evidence="5">Zinc finger PHD-type domain-containing protein</fullName>
    </recommendedName>
</protein>
<feature type="compositionally biased region" description="Polar residues" evidence="4">
    <location>
        <begin position="167"/>
        <end position="178"/>
    </location>
</feature>
<feature type="compositionally biased region" description="Basic and acidic residues" evidence="4">
    <location>
        <begin position="21"/>
        <end position="32"/>
    </location>
</feature>
<dbReference type="InterPro" id="IPR011011">
    <property type="entry name" value="Znf_FYVE_PHD"/>
</dbReference>
<feature type="compositionally biased region" description="Basic and acidic residues" evidence="4">
    <location>
        <begin position="1237"/>
        <end position="1247"/>
    </location>
</feature>
<feature type="region of interest" description="Disordered" evidence="4">
    <location>
        <begin position="167"/>
        <end position="214"/>
    </location>
</feature>
<accession>A0A8H5F4C8</accession>
<dbReference type="Proteomes" id="UP000567179">
    <property type="component" value="Unassembled WGS sequence"/>
</dbReference>
<dbReference type="OrthoDB" id="2624269at2759"/>
<feature type="compositionally biased region" description="Basic residues" evidence="4">
    <location>
        <begin position="783"/>
        <end position="792"/>
    </location>
</feature>
<feature type="domain" description="Zinc finger PHD-type" evidence="5">
    <location>
        <begin position="1307"/>
        <end position="1361"/>
    </location>
</feature>
<feature type="compositionally biased region" description="Basic and acidic residues" evidence="4">
    <location>
        <begin position="771"/>
        <end position="782"/>
    </location>
</feature>
<sequence>MVSAFVKNQLNNSASNHRKREREDKSDPDGHRAQSNAPKRRLVPVYNANGSIQAFIDMGEGMDHDYLGNSVQQATGSVMHLDMHRPHTVPDAARTSTIQSNNYVAHFPDRRRLNPPPIPPRYTRPDYLPPTVEAPFGNVYNPHPQIPPLALEPPFQYQLPQATLNPYTSHLTRPTTISGPPPLPSQPTLPQKSVPKKAAPTFTADTRVVQGRDGPWDGWPNGIFSRDFTYQEFKEMKKLQVHWACQALGGFRGGDEHATTWEEGKKNGRKCLGIIRCINPQCQIIIRPQTTSEGIDEQLAGQCSCGSDLAEIECGVRSHTRRWKHGVHYTHEGFHMHPRPTHILHLTRDEQRRFEALVQNHPDVKPLKLIMGLPGVDKPGESVTEISDIFLNAHRVAKARTKVLKGRTGPGMEPFIEKWAEFQRLNPGFVVHEHSDNGVIVKCFQSPFMRSQILKDKWLEQPVNGLVSDAAHGWWKERNYLLMVSSTYCPDLQCWVPALMSFVNGASSEHFEEHFFALFLGITFEAKGQAREIADRMFVGNMDLNQPQRIGYERAYIRLWLHVPDPLKRTEEELADAAAALLRACIQHFRTGLIRLSKVVTSIADGSPETFLDRGFALLDSKDTDDFRANCNVLLVDYPDIKPWMAWYKREPVARMLFKSERTMEADIWDSIPETTNAEEAMHWKLYAGLGRDHDFFYGVEAILKAAQHFEQRWHAARQGIKLRHGKAEHWKVTKQYTKTTKPGRVAAARRGYRKSDGRGPDTLKALMAAKKREEKKKVVKDAKKKVPKKGTRASAAKKSTKKQAPTSSESDALTSSHASSDSESDFDSKRSASSDSDIPLALVVGPPKAPPITPADPLSRAAYPWYQNSCWLDTSLQLLYVTFKRLGLGELEHVLSDAPADSWIRATVLHTLQQRDTVRTDLDNAGISSTLRAQRDAFRRVLRHRRVLKTLTSGDPMVRWITYSIERETIPRACAFFEFRVIEIHRCSGSPETGDQYHVELTEKPHRTGYLQLSGDRHTEFDGNLTRYVESFLAVDKAHTACPCCWRITSDGAPICVGSRVDVRDLVISVPVVLIVEIDDLVVWDIPSILPVPTSTPIPGATYHLAALGIYSEKKGHFKCRFLSSDQSSVYTYDDMVNSGVPILETGSPETHFYGRDIGGLDGDWKVTHAFYYLQGGSKAQSLIYEERISAISKKYALKFSSPSLNDFTTVSYQSDTHIRMFPGKRTWKKKANKSRTAEYIHRDAPDPYAPKKTSEVAAKTSETAGKNSKTDSGNKKISSDAQENTSIRPSKEHDVSDPDTDFEINCRCGTKGDGNKGYNVNHSGEVVGCDSCREWMHIACQRGHGDVPKDTKFECERCNISRQGIFGTRKSNRRTGLNKPPHERLRVGHAALVRDGTFWYPARIMQRIVNTNIQQSTKILNTPIAWRVKWWRECHFVEGSSRAPNTVSTVPVADVVDGLWGKHEERRKIRLGKWDHAFKSPTPEDILADPSSLPYSQTVDDALRPHKQILNRLLEDPEKVNKNMVPAIAWVEQTRGQVRIEKDNAPMAWVESSKRSLATAIFVNAGGLSVVEQAEIANWLEVNIAGGDRKLREHWLTKLPNAHANTLYLADRLRTSNTNIVDNLIWHRKAWNVLLTAKQTDADVVDVDREAVVVLEEEMLEDSKRAGVAGNQQWGLDAGDHQECWPVYVGLPESWRPGDREGSDGEYERGSGFISETRPAVVQKATGKPYPKPRRRLPGSAV</sequence>
<feature type="region of interest" description="Disordered" evidence="4">
    <location>
        <begin position="1697"/>
        <end position="1744"/>
    </location>
</feature>
<keyword evidence="1" id="KW-0479">Metal-binding</keyword>
<dbReference type="SUPFAM" id="SSF57903">
    <property type="entry name" value="FYVE/PHD zinc finger"/>
    <property type="match status" value="1"/>
</dbReference>
<reference evidence="6 7" key="1">
    <citation type="journal article" date="2020" name="ISME J.">
        <title>Uncovering the hidden diversity of litter-decomposition mechanisms in mushroom-forming fungi.</title>
        <authorList>
            <person name="Floudas D."/>
            <person name="Bentzer J."/>
            <person name="Ahren D."/>
            <person name="Johansson T."/>
            <person name="Persson P."/>
            <person name="Tunlid A."/>
        </authorList>
    </citation>
    <scope>NUCLEOTIDE SEQUENCE [LARGE SCALE GENOMIC DNA]</scope>
    <source>
        <strain evidence="6 7">CBS 101986</strain>
    </source>
</reference>
<keyword evidence="3" id="KW-0862">Zinc</keyword>